<dbReference type="InterPro" id="IPR003731">
    <property type="entry name" value="Di-Nase_FeMo-co_biosynth"/>
</dbReference>
<name>A0ABS7EJM0_9GAMM</name>
<dbReference type="Pfam" id="PF02579">
    <property type="entry name" value="Nitro_FeMo-Co"/>
    <property type="match status" value="1"/>
</dbReference>
<evidence type="ECO:0000259" key="3">
    <source>
        <dbReference type="Pfam" id="PF02579"/>
    </source>
</evidence>
<protein>
    <recommendedName>
        <fullName evidence="3">Dinitrogenase iron-molybdenum cofactor biosynthesis domain-containing protein</fullName>
    </recommendedName>
</protein>
<dbReference type="Gene3D" id="3.30.420.130">
    <property type="entry name" value="Dinitrogenase iron-molybdenum cofactor biosynthesis domain"/>
    <property type="match status" value="1"/>
</dbReference>
<keyword evidence="1" id="KW-0535">Nitrogen fixation</keyword>
<feature type="domain" description="Dinitrogenase iron-molybdenum cofactor biosynthesis" evidence="3">
    <location>
        <begin position="10"/>
        <end position="86"/>
    </location>
</feature>
<reference evidence="4" key="1">
    <citation type="submission" date="2021-07" db="EMBL/GenBank/DDBJ databases">
        <title>Neiella marina sp. nov., isolated from the intestinal content of sea cucumber Apostichopus japonicus.</title>
        <authorList>
            <person name="Bai X."/>
        </authorList>
    </citation>
    <scope>NUCLEOTIDE SEQUENCE</scope>
    <source>
        <strain evidence="4">126</strain>
    </source>
</reference>
<sequence length="164" mass="18223">MITAIPMNNQDIAQHFSKALSLAFFDERGNEIHREPNPALDKSCAGKAAMLNVMVAQKAERVLVRHIGEKMLARLLNHSLNVFQMKRGRHSHHHIPNIPPKHLVALTDATQGSPSINNRNKQAEGGQCCEQHQASDATHHTHGKCCNSQQQSSSHGGHQRRCCH</sequence>
<evidence type="ECO:0000313" key="4">
    <source>
        <dbReference type="EMBL" id="MBW8192546.1"/>
    </source>
</evidence>
<comment type="caution">
    <text evidence="4">The sequence shown here is derived from an EMBL/GenBank/DDBJ whole genome shotgun (WGS) entry which is preliminary data.</text>
</comment>
<feature type="region of interest" description="Disordered" evidence="2">
    <location>
        <begin position="139"/>
        <end position="164"/>
    </location>
</feature>
<dbReference type="Proteomes" id="UP001166251">
    <property type="component" value="Unassembled WGS sequence"/>
</dbReference>
<accession>A0ABS7EJM0</accession>
<keyword evidence="5" id="KW-1185">Reference proteome</keyword>
<proteinExistence type="predicted"/>
<evidence type="ECO:0000256" key="2">
    <source>
        <dbReference type="SAM" id="MobiDB-lite"/>
    </source>
</evidence>
<dbReference type="RefSeq" id="WP_220105167.1">
    <property type="nucleotide sequence ID" value="NZ_JAHZSS010000024.1"/>
</dbReference>
<organism evidence="4 5">
    <name type="scientific">Neiella holothuriorum</name>
    <dbReference type="NCBI Taxonomy" id="2870530"/>
    <lineage>
        <taxon>Bacteria</taxon>
        <taxon>Pseudomonadati</taxon>
        <taxon>Pseudomonadota</taxon>
        <taxon>Gammaproteobacteria</taxon>
        <taxon>Alteromonadales</taxon>
        <taxon>Echinimonadaceae</taxon>
        <taxon>Neiella</taxon>
    </lineage>
</organism>
<dbReference type="SUPFAM" id="SSF53146">
    <property type="entry name" value="Nitrogenase accessory factor-like"/>
    <property type="match status" value="1"/>
</dbReference>
<gene>
    <name evidence="4" type="ORF">K0504_16015</name>
</gene>
<dbReference type="EMBL" id="JAHZSS010000024">
    <property type="protein sequence ID" value="MBW8192546.1"/>
    <property type="molecule type" value="Genomic_DNA"/>
</dbReference>
<evidence type="ECO:0000256" key="1">
    <source>
        <dbReference type="ARBA" id="ARBA00023231"/>
    </source>
</evidence>
<evidence type="ECO:0000313" key="5">
    <source>
        <dbReference type="Proteomes" id="UP001166251"/>
    </source>
</evidence>
<dbReference type="InterPro" id="IPR036105">
    <property type="entry name" value="DiNase_FeMo-co_biosyn_sf"/>
</dbReference>